<evidence type="ECO:0000256" key="5">
    <source>
        <dbReference type="ARBA" id="ARBA00023064"/>
    </source>
</evidence>
<dbReference type="Pfam" id="PF03446">
    <property type="entry name" value="NAD_binding_2"/>
    <property type="match status" value="1"/>
</dbReference>
<gene>
    <name evidence="8" type="ORF">B0H17DRAFT_1158270</name>
</gene>
<evidence type="ECO:0000256" key="6">
    <source>
        <dbReference type="ARBA" id="ARBA00023126"/>
    </source>
</evidence>
<dbReference type="AlphaFoldDB" id="A0AAD7DTL3"/>
<dbReference type="GO" id="GO:0006098">
    <property type="term" value="P:pentose-phosphate shunt"/>
    <property type="evidence" value="ECO:0007669"/>
    <property type="project" value="UniProtKB-KW"/>
</dbReference>
<dbReference type="PANTHER" id="PTHR11811">
    <property type="entry name" value="6-PHOSPHOGLUCONATE DEHYDROGENASE"/>
    <property type="match status" value="1"/>
</dbReference>
<reference evidence="8" key="1">
    <citation type="submission" date="2023-03" db="EMBL/GenBank/DDBJ databases">
        <title>Massive genome expansion in bonnet fungi (Mycena s.s.) driven by repeated elements and novel gene families across ecological guilds.</title>
        <authorList>
            <consortium name="Lawrence Berkeley National Laboratory"/>
            <person name="Harder C.B."/>
            <person name="Miyauchi S."/>
            <person name="Viragh M."/>
            <person name="Kuo A."/>
            <person name="Thoen E."/>
            <person name="Andreopoulos B."/>
            <person name="Lu D."/>
            <person name="Skrede I."/>
            <person name="Drula E."/>
            <person name="Henrissat B."/>
            <person name="Morin E."/>
            <person name="Kohler A."/>
            <person name="Barry K."/>
            <person name="LaButti K."/>
            <person name="Morin E."/>
            <person name="Salamov A."/>
            <person name="Lipzen A."/>
            <person name="Mereny Z."/>
            <person name="Hegedus B."/>
            <person name="Baldrian P."/>
            <person name="Stursova M."/>
            <person name="Weitz H."/>
            <person name="Taylor A."/>
            <person name="Grigoriev I.V."/>
            <person name="Nagy L.G."/>
            <person name="Martin F."/>
            <person name="Kauserud H."/>
        </authorList>
    </citation>
    <scope>NUCLEOTIDE SEQUENCE</scope>
    <source>
        <strain evidence="8">CBHHK067</strain>
    </source>
</reference>
<dbReference type="GO" id="GO:0004616">
    <property type="term" value="F:phosphogluconate dehydrogenase (decarboxylating) activity"/>
    <property type="evidence" value="ECO:0007669"/>
    <property type="project" value="UniProtKB-EC"/>
</dbReference>
<protein>
    <recommendedName>
        <fullName evidence="3">phosphogluconate dehydrogenase (NADP(+)-dependent, decarboxylating)</fullName>
        <ecNumber evidence="3">1.1.1.44</ecNumber>
    </recommendedName>
</protein>
<keyword evidence="5" id="KW-0311">Gluconate utilization</keyword>
<accession>A0AAD7DTL3</accession>
<dbReference type="InterPro" id="IPR006183">
    <property type="entry name" value="Pgluconate_DH"/>
</dbReference>
<dbReference type="InterPro" id="IPR006115">
    <property type="entry name" value="6PGDH_NADP-bd"/>
</dbReference>
<sequence length="401" mass="43724">MNHLKGINVVPYNRNTSRVDQFLATDAKGTRIRGAHSPFEFVSQLKTPRLIFLVLMAGSTADVFISLLADWLDAGDVIVDLANSHYLYTARRLLFVGCGVGGARNDAFALTGSCIMPGGLPDAWPAVQGVLQRAAVQAGGRAATGYMELLAEACDLLRRVLNLSEDEIAEVFGRWNTGMLKSAVLLDMTGDILQFADSEDGEFVITKILDKARQKGAGSAAAVSVSIITQAVFSRRLSQFKAERTRASQLFSGSETVLFNGDKQAFIDDLEQTIYASKISSYVQAFSLKAAADKMTKWNFKYRSIAHIWRAGSLIADILTHIVGAYKRGPELQFLLFDDFFRQVSQAVLRGVSAPAFAFFDGYRSAVLPANLIQAQRYYFGAHGAASSPSGFEEIVSRATL</sequence>
<dbReference type="SUPFAM" id="SSF48179">
    <property type="entry name" value="6-phosphogluconate dehydrogenase C-terminal domain-like"/>
    <property type="match status" value="1"/>
</dbReference>
<evidence type="ECO:0000313" key="8">
    <source>
        <dbReference type="EMBL" id="KAJ7699055.1"/>
    </source>
</evidence>
<dbReference type="EC" id="1.1.1.44" evidence="3"/>
<evidence type="ECO:0000256" key="1">
    <source>
        <dbReference type="ARBA" id="ARBA00004874"/>
    </source>
</evidence>
<comment type="caution">
    <text evidence="8">The sequence shown here is derived from an EMBL/GenBank/DDBJ whole genome shotgun (WGS) entry which is preliminary data.</text>
</comment>
<dbReference type="InterPro" id="IPR006114">
    <property type="entry name" value="6PGDH_C"/>
</dbReference>
<dbReference type="EMBL" id="JARKIE010000024">
    <property type="protein sequence ID" value="KAJ7699055.1"/>
    <property type="molecule type" value="Genomic_DNA"/>
</dbReference>
<dbReference type="InterPro" id="IPR036291">
    <property type="entry name" value="NAD(P)-bd_dom_sf"/>
</dbReference>
<name>A0AAD7DTL3_MYCRO</name>
<dbReference type="Proteomes" id="UP001221757">
    <property type="component" value="Unassembled WGS sequence"/>
</dbReference>
<dbReference type="GO" id="GO:0050661">
    <property type="term" value="F:NADP binding"/>
    <property type="evidence" value="ECO:0007669"/>
    <property type="project" value="InterPro"/>
</dbReference>
<keyword evidence="4" id="KW-0560">Oxidoreductase</keyword>
<organism evidence="8 9">
    <name type="scientific">Mycena rosella</name>
    <name type="common">Pink bonnet</name>
    <name type="synonym">Agaricus rosellus</name>
    <dbReference type="NCBI Taxonomy" id="1033263"/>
    <lineage>
        <taxon>Eukaryota</taxon>
        <taxon>Fungi</taxon>
        <taxon>Dikarya</taxon>
        <taxon>Basidiomycota</taxon>
        <taxon>Agaricomycotina</taxon>
        <taxon>Agaricomycetes</taxon>
        <taxon>Agaricomycetidae</taxon>
        <taxon>Agaricales</taxon>
        <taxon>Marasmiineae</taxon>
        <taxon>Mycenaceae</taxon>
        <taxon>Mycena</taxon>
    </lineage>
</organism>
<dbReference type="SUPFAM" id="SSF51735">
    <property type="entry name" value="NAD(P)-binding Rossmann-fold domains"/>
    <property type="match status" value="1"/>
</dbReference>
<comment type="pathway">
    <text evidence="1">Carbohydrate degradation; pentose phosphate pathway; D-ribulose 5-phosphate from D-glucose 6-phosphate (oxidative stage): step 3/3.</text>
</comment>
<dbReference type="InterPro" id="IPR008927">
    <property type="entry name" value="6-PGluconate_DH-like_C_sf"/>
</dbReference>
<evidence type="ECO:0000259" key="7">
    <source>
        <dbReference type="SMART" id="SM01350"/>
    </source>
</evidence>
<evidence type="ECO:0000313" key="9">
    <source>
        <dbReference type="Proteomes" id="UP001221757"/>
    </source>
</evidence>
<evidence type="ECO:0000256" key="4">
    <source>
        <dbReference type="ARBA" id="ARBA00023002"/>
    </source>
</evidence>
<feature type="domain" description="6-phosphogluconate dehydrogenase C-terminal" evidence="7">
    <location>
        <begin position="145"/>
        <end position="384"/>
    </location>
</feature>
<dbReference type="Gene3D" id="3.40.50.720">
    <property type="entry name" value="NAD(P)-binding Rossmann-like Domain"/>
    <property type="match status" value="1"/>
</dbReference>
<dbReference type="GO" id="GO:0019521">
    <property type="term" value="P:D-gluconate metabolic process"/>
    <property type="evidence" value="ECO:0007669"/>
    <property type="project" value="UniProtKB-KW"/>
</dbReference>
<evidence type="ECO:0000256" key="3">
    <source>
        <dbReference type="ARBA" id="ARBA00013011"/>
    </source>
</evidence>
<dbReference type="SMART" id="SM01350">
    <property type="entry name" value="6PGD"/>
    <property type="match status" value="1"/>
</dbReference>
<dbReference type="InterPro" id="IPR013328">
    <property type="entry name" value="6PGD_dom2"/>
</dbReference>
<dbReference type="Pfam" id="PF00393">
    <property type="entry name" value="6PGD"/>
    <property type="match status" value="1"/>
</dbReference>
<keyword evidence="6" id="KW-0570">Pentose shunt</keyword>
<keyword evidence="9" id="KW-1185">Reference proteome</keyword>
<proteinExistence type="inferred from homology"/>
<comment type="similarity">
    <text evidence="2">Belongs to the 6-phosphogluconate dehydrogenase family.</text>
</comment>
<dbReference type="Gene3D" id="1.20.5.320">
    <property type="entry name" value="6-Phosphogluconate Dehydrogenase, domain 3"/>
    <property type="match status" value="1"/>
</dbReference>
<dbReference type="Gene3D" id="1.10.1040.10">
    <property type="entry name" value="N-(1-d-carboxylethyl)-l-norvaline Dehydrogenase, domain 2"/>
    <property type="match status" value="1"/>
</dbReference>
<evidence type="ECO:0000256" key="2">
    <source>
        <dbReference type="ARBA" id="ARBA00008419"/>
    </source>
</evidence>